<proteinExistence type="predicted"/>
<dbReference type="RefSeq" id="WP_310091468.1">
    <property type="nucleotide sequence ID" value="NZ_JAVDTT010000001.1"/>
</dbReference>
<protein>
    <submittedName>
        <fullName evidence="3">Rhodanese-related sulfurtransferase</fullName>
    </submittedName>
</protein>
<dbReference type="Gene3D" id="3.40.250.10">
    <property type="entry name" value="Rhodanese-like domain"/>
    <property type="match status" value="1"/>
</dbReference>
<organism evidence="3 4">
    <name type="scientific">Pseudoxanthomonas sacheonensis</name>
    <dbReference type="NCBI Taxonomy" id="443615"/>
    <lineage>
        <taxon>Bacteria</taxon>
        <taxon>Pseudomonadati</taxon>
        <taxon>Pseudomonadota</taxon>
        <taxon>Gammaproteobacteria</taxon>
        <taxon>Lysobacterales</taxon>
        <taxon>Lysobacteraceae</taxon>
        <taxon>Pseudoxanthomonas</taxon>
    </lineage>
</organism>
<dbReference type="InterPro" id="IPR036873">
    <property type="entry name" value="Rhodanese-like_dom_sf"/>
</dbReference>
<reference evidence="3 4" key="1">
    <citation type="submission" date="2023-07" db="EMBL/GenBank/DDBJ databases">
        <title>Sorghum-associated microbial communities from plants grown in Nebraska, USA.</title>
        <authorList>
            <person name="Schachtman D."/>
        </authorList>
    </citation>
    <scope>NUCLEOTIDE SEQUENCE [LARGE SCALE GENOMIC DNA]</scope>
    <source>
        <strain evidence="3 4">BE107</strain>
    </source>
</reference>
<keyword evidence="4" id="KW-1185">Reference proteome</keyword>
<dbReference type="PROSITE" id="PS00380">
    <property type="entry name" value="RHODANESE_1"/>
    <property type="match status" value="1"/>
</dbReference>
<evidence type="ECO:0000313" key="3">
    <source>
        <dbReference type="EMBL" id="MDR6841129.1"/>
    </source>
</evidence>
<evidence type="ECO:0000259" key="2">
    <source>
        <dbReference type="PROSITE" id="PS50206"/>
    </source>
</evidence>
<accession>A0ABU1RSN9</accession>
<keyword evidence="1" id="KW-0732">Signal</keyword>
<dbReference type="SUPFAM" id="SSF52821">
    <property type="entry name" value="Rhodanese/Cell cycle control phosphatase"/>
    <property type="match status" value="1"/>
</dbReference>
<sequence>MRVKLVGYIAPLAFTVAVSFAASGQVLPGRSDGREKAPSCPLSIGATASYSAPSDLVKQDPSCLIDAASAALDKASLVDTRDRAEFLKFHIPGATSLSSNALITMPKSNKQQVVVYESGKFRSDAYVLCDRLRRAGMKNFKVLDGGIAAWAQSRGLPEKVALSQLSDQEVATAILDPGNAASAIATSFEPVLKENGIKNRAAGARKILLGEATTPVADLQQKLVQRPAGTTVLFWLGSKQRLSQLLSNQLAQDQKRLSGPGQSKGCGAL</sequence>
<gene>
    <name evidence="3" type="ORF">J2W94_001393</name>
</gene>
<feature type="domain" description="Rhodanese" evidence="2">
    <location>
        <begin position="71"/>
        <end position="159"/>
    </location>
</feature>
<name>A0ABU1RSN9_9GAMM</name>
<dbReference type="PROSITE" id="PS50206">
    <property type="entry name" value="RHODANESE_3"/>
    <property type="match status" value="1"/>
</dbReference>
<dbReference type="SMART" id="SM00450">
    <property type="entry name" value="RHOD"/>
    <property type="match status" value="1"/>
</dbReference>
<dbReference type="CDD" id="cd00158">
    <property type="entry name" value="RHOD"/>
    <property type="match status" value="1"/>
</dbReference>
<feature type="chain" id="PRO_5046982707" evidence="1">
    <location>
        <begin position="22"/>
        <end position="269"/>
    </location>
</feature>
<dbReference type="Pfam" id="PF00581">
    <property type="entry name" value="Rhodanese"/>
    <property type="match status" value="1"/>
</dbReference>
<dbReference type="Proteomes" id="UP001254759">
    <property type="component" value="Unassembled WGS sequence"/>
</dbReference>
<dbReference type="InterPro" id="IPR001763">
    <property type="entry name" value="Rhodanese-like_dom"/>
</dbReference>
<comment type="caution">
    <text evidence="3">The sequence shown here is derived from an EMBL/GenBank/DDBJ whole genome shotgun (WGS) entry which is preliminary data.</text>
</comment>
<evidence type="ECO:0000313" key="4">
    <source>
        <dbReference type="Proteomes" id="UP001254759"/>
    </source>
</evidence>
<dbReference type="EMBL" id="JAVDTT010000001">
    <property type="protein sequence ID" value="MDR6841129.1"/>
    <property type="molecule type" value="Genomic_DNA"/>
</dbReference>
<evidence type="ECO:0000256" key="1">
    <source>
        <dbReference type="SAM" id="SignalP"/>
    </source>
</evidence>
<dbReference type="InterPro" id="IPR001307">
    <property type="entry name" value="Thiosulphate_STrfase_CS"/>
</dbReference>
<feature type="signal peptide" evidence="1">
    <location>
        <begin position="1"/>
        <end position="21"/>
    </location>
</feature>